<evidence type="ECO:0000256" key="3">
    <source>
        <dbReference type="ARBA" id="ARBA00023163"/>
    </source>
</evidence>
<evidence type="ECO:0000256" key="2">
    <source>
        <dbReference type="ARBA" id="ARBA00023125"/>
    </source>
</evidence>
<evidence type="ECO:0000256" key="1">
    <source>
        <dbReference type="ARBA" id="ARBA00023015"/>
    </source>
</evidence>
<dbReference type="GO" id="GO:0003700">
    <property type="term" value="F:DNA-binding transcription factor activity"/>
    <property type="evidence" value="ECO:0007669"/>
    <property type="project" value="InterPro"/>
</dbReference>
<dbReference type="SUPFAM" id="SSF46785">
    <property type="entry name" value="Winged helix' DNA-binding domain"/>
    <property type="match status" value="2"/>
</dbReference>
<evidence type="ECO:0000313" key="6">
    <source>
        <dbReference type="Proteomes" id="UP000607645"/>
    </source>
</evidence>
<dbReference type="InterPro" id="IPR036390">
    <property type="entry name" value="WH_DNA-bd_sf"/>
</dbReference>
<evidence type="ECO:0000259" key="4">
    <source>
        <dbReference type="PROSITE" id="PS50949"/>
    </source>
</evidence>
<dbReference type="PROSITE" id="PS50949">
    <property type="entry name" value="HTH_GNTR"/>
    <property type="match status" value="2"/>
</dbReference>
<dbReference type="PANTHER" id="PTHR43537:SF5">
    <property type="entry name" value="UXU OPERON TRANSCRIPTIONAL REGULATOR"/>
    <property type="match status" value="1"/>
</dbReference>
<dbReference type="GO" id="GO:0003677">
    <property type="term" value="F:DNA binding"/>
    <property type="evidence" value="ECO:0007669"/>
    <property type="project" value="UniProtKB-KW"/>
</dbReference>
<feature type="domain" description="HTH gntR-type" evidence="4">
    <location>
        <begin position="5"/>
        <end position="73"/>
    </location>
</feature>
<comment type="caution">
    <text evidence="5">The sequence shown here is derived from an EMBL/GenBank/DDBJ whole genome shotgun (WGS) entry which is preliminary data.</text>
</comment>
<name>A0A8J6M8M0_9FIRM</name>
<accession>A0A8J6M8M0</accession>
<dbReference type="Pfam" id="PF00392">
    <property type="entry name" value="GntR"/>
    <property type="match status" value="2"/>
</dbReference>
<dbReference type="CDD" id="cd07377">
    <property type="entry name" value="WHTH_GntR"/>
    <property type="match status" value="1"/>
</dbReference>
<keyword evidence="2" id="KW-0238">DNA-binding</keyword>
<dbReference type="Gene3D" id="1.10.10.10">
    <property type="entry name" value="Winged helix-like DNA-binding domain superfamily/Winged helix DNA-binding domain"/>
    <property type="match status" value="2"/>
</dbReference>
<dbReference type="InterPro" id="IPR036388">
    <property type="entry name" value="WH-like_DNA-bd_sf"/>
</dbReference>
<feature type="domain" description="HTH gntR-type" evidence="4">
    <location>
        <begin position="252"/>
        <end position="320"/>
    </location>
</feature>
<organism evidence="5 6">
    <name type="scientific">Lawsonibacter faecis</name>
    <dbReference type="NCBI Taxonomy" id="2763052"/>
    <lineage>
        <taxon>Bacteria</taxon>
        <taxon>Bacillati</taxon>
        <taxon>Bacillota</taxon>
        <taxon>Clostridia</taxon>
        <taxon>Eubacteriales</taxon>
        <taxon>Oscillospiraceae</taxon>
        <taxon>Lawsonibacter</taxon>
    </lineage>
</organism>
<keyword evidence="1" id="KW-0805">Transcription regulation</keyword>
<keyword evidence="6" id="KW-1185">Reference proteome</keyword>
<dbReference type="SMART" id="SM00345">
    <property type="entry name" value="HTH_GNTR"/>
    <property type="match status" value="2"/>
</dbReference>
<dbReference type="Proteomes" id="UP000607645">
    <property type="component" value="Unassembled WGS sequence"/>
</dbReference>
<dbReference type="AlphaFoldDB" id="A0A8J6M8M0"/>
<protein>
    <submittedName>
        <fullName evidence="5">GntR family transcriptional regulator</fullName>
    </submittedName>
</protein>
<gene>
    <name evidence="5" type="ORF">H8S62_14080</name>
</gene>
<reference evidence="5" key="1">
    <citation type="submission" date="2020-08" db="EMBL/GenBank/DDBJ databases">
        <title>Genome public.</title>
        <authorList>
            <person name="Liu C."/>
            <person name="Sun Q."/>
        </authorList>
    </citation>
    <scope>NUCLEOTIDE SEQUENCE</scope>
    <source>
        <strain evidence="5">NSJ-52</strain>
    </source>
</reference>
<sequence>MRERQTLFTYVYRDLEEQILSGRLKYGDKLPSLSGLSERYHVGVRTVKDVLCALREKGYIRTEERKAAVVVHRQTELSAAASSVLERRTAILEVYRTVELLEPPLLAFCARICGEEERKRLARDIARLRGKDPEQRGQICTGCIHALAEGSRSLLIGDLFTSLGSYTRMPLFRGRERFVDLVAERGGFPSVAWAMESLPTRDADEITARFGAVFRTVTSAVQAYLDEMSRTFGGVPEDPSKGFDWAAERGRDHYYMQVTQDLIDKIGTGEYAAGAFLPTEAALSDAYGVCIATVRKALSMLNELGFGQTVPAKGTRVVLQDNKATMRVLKNKTFKRDTLRYLSGLQLMAVIIRPAAALACEGMDGETLRELEQRLRSCGGIPLDILVQWVMGHQSLRPMKTILQATNRLLHWGYYFAFYSDGPSSAELLTQKSLDAFSCLRSGDRQGFADTLSACYCHILEFVRGFMVEYGLAEAAGIVTPDLI</sequence>
<dbReference type="RefSeq" id="WP_186919916.1">
    <property type="nucleotide sequence ID" value="NZ_JACOPQ010000012.1"/>
</dbReference>
<evidence type="ECO:0000313" key="5">
    <source>
        <dbReference type="EMBL" id="MBC5738137.1"/>
    </source>
</evidence>
<proteinExistence type="predicted"/>
<keyword evidence="3" id="KW-0804">Transcription</keyword>
<dbReference type="EMBL" id="JACOPQ010000012">
    <property type="protein sequence ID" value="MBC5738137.1"/>
    <property type="molecule type" value="Genomic_DNA"/>
</dbReference>
<dbReference type="PANTHER" id="PTHR43537">
    <property type="entry name" value="TRANSCRIPTIONAL REGULATOR, GNTR FAMILY"/>
    <property type="match status" value="1"/>
</dbReference>
<dbReference type="InterPro" id="IPR000524">
    <property type="entry name" value="Tscrpt_reg_HTH_GntR"/>
</dbReference>